<dbReference type="RefSeq" id="WP_090212178.1">
    <property type="nucleotide sequence ID" value="NZ_FOYO01000001.1"/>
</dbReference>
<feature type="domain" description="Phosphatidate phosphatase APP1 catalytic" evidence="1">
    <location>
        <begin position="138"/>
        <end position="288"/>
    </location>
</feature>
<dbReference type="GO" id="GO:0008195">
    <property type="term" value="F:phosphatidate phosphatase activity"/>
    <property type="evidence" value="ECO:0007669"/>
    <property type="project" value="InterPro"/>
</dbReference>
<dbReference type="PANTHER" id="PTHR28208:SF3">
    <property type="entry name" value="PHOSPHATIDATE PHOSPHATASE APP1"/>
    <property type="match status" value="1"/>
</dbReference>
<dbReference type="Pfam" id="PF09949">
    <property type="entry name" value="APP1_cat"/>
    <property type="match status" value="1"/>
</dbReference>
<dbReference type="PANTHER" id="PTHR28208">
    <property type="entry name" value="PHOSPHATIDATE PHOSPHATASE APP1"/>
    <property type="match status" value="1"/>
</dbReference>
<dbReference type="InterPro" id="IPR019236">
    <property type="entry name" value="APP1_cat"/>
</dbReference>
<protein>
    <submittedName>
        <fullName evidence="2">Phosphatidate phosphatase APP1</fullName>
    </submittedName>
</protein>
<name>A0A1I6FXZ2_9RHOB</name>
<dbReference type="OrthoDB" id="9789875at2"/>
<keyword evidence="3" id="KW-1185">Reference proteome</keyword>
<evidence type="ECO:0000259" key="1">
    <source>
        <dbReference type="Pfam" id="PF09949"/>
    </source>
</evidence>
<proteinExistence type="predicted"/>
<gene>
    <name evidence="2" type="ORF">SAMN04488002_0539</name>
</gene>
<reference evidence="3" key="1">
    <citation type="submission" date="2016-10" db="EMBL/GenBank/DDBJ databases">
        <authorList>
            <person name="Varghese N."/>
            <person name="Submissions S."/>
        </authorList>
    </citation>
    <scope>NUCLEOTIDE SEQUENCE [LARGE SCALE GENOMIC DNA]</scope>
    <source>
        <strain evidence="3">DSM 26921</strain>
    </source>
</reference>
<dbReference type="Proteomes" id="UP000199658">
    <property type="component" value="Unassembled WGS sequence"/>
</dbReference>
<dbReference type="AlphaFoldDB" id="A0A1I6FXZ2"/>
<evidence type="ECO:0000313" key="3">
    <source>
        <dbReference type="Proteomes" id="UP000199658"/>
    </source>
</evidence>
<sequence>MKRILHLAALKLETLIDRWFGRTGKGRVIDPYIGYATPESLVIRGRVLSKIARNKPADGQRLMTNIRQMLSLFLTDEVADVTVRAGETSATSDDEGYFSLTLPRLQASGWHEVAVSIEGFEDLATCPALVPREDARFLVISDIDDTMIETGAYVLWKNLWTSLTGNALTRRVFADAVSMMTRLSDEGRNPVFYVSSSPWNFHYFLEQIFTHAALVRGPMFLRDLGISESQFVTGTHGDHKGSSIDTILAANPTLPAILIGDTGQHDAQVYLDAIARHAGRIHAVVLREPGPGPNAEVQGTMMQIEATGTRLYHAPDFKGMEPEAGLS</sequence>
<dbReference type="EMBL" id="FOYO01000001">
    <property type="protein sequence ID" value="SFR34815.1"/>
    <property type="molecule type" value="Genomic_DNA"/>
</dbReference>
<evidence type="ECO:0000313" key="2">
    <source>
        <dbReference type="EMBL" id="SFR34815.1"/>
    </source>
</evidence>
<accession>A0A1I6FXZ2</accession>
<organism evidence="2 3">
    <name type="scientific">Litoreibacter janthinus</name>
    <dbReference type="NCBI Taxonomy" id="670154"/>
    <lineage>
        <taxon>Bacteria</taxon>
        <taxon>Pseudomonadati</taxon>
        <taxon>Pseudomonadota</taxon>
        <taxon>Alphaproteobacteria</taxon>
        <taxon>Rhodobacterales</taxon>
        <taxon>Roseobacteraceae</taxon>
        <taxon>Litoreibacter</taxon>
    </lineage>
</organism>
<dbReference type="InterPro" id="IPR052935">
    <property type="entry name" value="Mg2+_PAP"/>
</dbReference>
<dbReference type="STRING" id="670154.SAMN04488002_0539"/>